<evidence type="ECO:0000313" key="2">
    <source>
        <dbReference type="Proteomes" id="UP000663836"/>
    </source>
</evidence>
<dbReference type="AlphaFoldDB" id="A0A818UQP1"/>
<dbReference type="Proteomes" id="UP000663836">
    <property type="component" value="Unassembled WGS sequence"/>
</dbReference>
<evidence type="ECO:0000313" key="1">
    <source>
        <dbReference type="EMBL" id="CAF3695265.1"/>
    </source>
</evidence>
<accession>A0A818UQP1</accession>
<organism evidence="1 2">
    <name type="scientific">Rotaria sordida</name>
    <dbReference type="NCBI Taxonomy" id="392033"/>
    <lineage>
        <taxon>Eukaryota</taxon>
        <taxon>Metazoa</taxon>
        <taxon>Spiralia</taxon>
        <taxon>Gnathifera</taxon>
        <taxon>Rotifera</taxon>
        <taxon>Eurotatoria</taxon>
        <taxon>Bdelloidea</taxon>
        <taxon>Philodinida</taxon>
        <taxon>Philodinidae</taxon>
        <taxon>Rotaria</taxon>
    </lineage>
</organism>
<name>A0A818UQP1_9BILA</name>
<comment type="caution">
    <text evidence="1">The sequence shown here is derived from an EMBL/GenBank/DDBJ whole genome shotgun (WGS) entry which is preliminary data.</text>
</comment>
<protein>
    <submittedName>
        <fullName evidence="1">Uncharacterized protein</fullName>
    </submittedName>
</protein>
<gene>
    <name evidence="1" type="ORF">JBS370_LOCUS9135</name>
</gene>
<proteinExistence type="predicted"/>
<reference evidence="1" key="1">
    <citation type="submission" date="2021-02" db="EMBL/GenBank/DDBJ databases">
        <authorList>
            <person name="Nowell W R."/>
        </authorList>
    </citation>
    <scope>NUCLEOTIDE SEQUENCE</scope>
</reference>
<dbReference type="EMBL" id="CAJOBD010000606">
    <property type="protein sequence ID" value="CAF3695265.1"/>
    <property type="molecule type" value="Genomic_DNA"/>
</dbReference>
<sequence>MSYPQPQSSLHYQQKNRIVHRNTNAFEPKSLSQRSKCKPKNLLHPYRISKDRHMNDTNTSKEEMINKIISIESADHEVEFYMVKKPTTIVGRHHSSQMADGDKKNEIILENSFDEFQQQRFTNDQEHIIDMMYKDIIRPVPYKPTVNNRLKTSLDLKLLKNPISHLPSSQICQSTLPLNRTSTWRKLQANITPSHYDRIQQFQRDLQQQYHSLSTIHPIMLSPLHKRSEIDSSQPSKVISNITDSYVSYTSLSIDSPTNLSNSSADHRIIQSIDVDQKFVDNDDNSNTMNPVTHSLETAHQLEIYPTDNIAIENKKKYLNQTIPNSPLTLSNNDIKDDSSTNMLVQITPNGSLLHDTENIEELPTFIEILSPSQVPSIFLNNILSSFFPTMSTQLASTSSNNNLLDFHSHHYINNDISQTPYILFDATGNMTEILSVDSLSSSPFVESNIVVENHQPKKVHSLFESIEELCILIRTLLQHELTEQKITSLRVTIASQLAILLTYLAIPNNEKIISELMTKKNTNEKMISTNENDCSQFSTVETQTDIEWTLQLNNQKVFESANHIHFHTEPIHNILEFSMHKSSSFEMKQEEIIDTSLSSQKVTSHTELMSTSVSFHLPGHRLNHAFSDTFIYHIHHHQQYSSSYHQLISYSETTINSLIRRFHHRWTIKEETKHLFKRIEQKFQHYIELDSSNTCLEVSTEFTPDFLLTTINNSKYYDENDDDQTEQFGIDTEKQDYQTDTISLATNEQQDKIDTCISNSTEKDNYDSLDFDIEQDSEEHLLCTSIDIYQSNQCSFNESNVEEDSIPKSSVIEIN</sequence>